<organism evidence="2 3">
    <name type="scientific">Fusarium redolens</name>
    <dbReference type="NCBI Taxonomy" id="48865"/>
    <lineage>
        <taxon>Eukaryota</taxon>
        <taxon>Fungi</taxon>
        <taxon>Dikarya</taxon>
        <taxon>Ascomycota</taxon>
        <taxon>Pezizomycotina</taxon>
        <taxon>Sordariomycetes</taxon>
        <taxon>Hypocreomycetidae</taxon>
        <taxon>Hypocreales</taxon>
        <taxon>Nectriaceae</taxon>
        <taxon>Fusarium</taxon>
        <taxon>Fusarium redolens species complex</taxon>
    </lineage>
</organism>
<dbReference type="SUPFAM" id="SSF52047">
    <property type="entry name" value="RNI-like"/>
    <property type="match status" value="1"/>
</dbReference>
<dbReference type="GeneID" id="70224986"/>
<dbReference type="Gene3D" id="3.80.10.10">
    <property type="entry name" value="Ribonuclease Inhibitor"/>
    <property type="match status" value="1"/>
</dbReference>
<accession>A0A9P9R6D2</accession>
<reference evidence="2" key="1">
    <citation type="journal article" date="2021" name="Nat. Commun.">
        <title>Genetic determinants of endophytism in the Arabidopsis root mycobiome.</title>
        <authorList>
            <person name="Mesny F."/>
            <person name="Miyauchi S."/>
            <person name="Thiergart T."/>
            <person name="Pickel B."/>
            <person name="Atanasova L."/>
            <person name="Karlsson M."/>
            <person name="Huettel B."/>
            <person name="Barry K.W."/>
            <person name="Haridas S."/>
            <person name="Chen C."/>
            <person name="Bauer D."/>
            <person name="Andreopoulos W."/>
            <person name="Pangilinan J."/>
            <person name="LaButti K."/>
            <person name="Riley R."/>
            <person name="Lipzen A."/>
            <person name="Clum A."/>
            <person name="Drula E."/>
            <person name="Henrissat B."/>
            <person name="Kohler A."/>
            <person name="Grigoriev I.V."/>
            <person name="Martin F.M."/>
            <person name="Hacquard S."/>
        </authorList>
    </citation>
    <scope>NUCLEOTIDE SEQUENCE</scope>
    <source>
        <strain evidence="2">MPI-CAGE-AT-0023</strain>
    </source>
</reference>
<dbReference type="OrthoDB" id="3204049at2759"/>
<dbReference type="EMBL" id="JAGMUX010000002">
    <property type="protein sequence ID" value="KAH7267682.1"/>
    <property type="molecule type" value="Genomic_DNA"/>
</dbReference>
<dbReference type="Proteomes" id="UP000720189">
    <property type="component" value="Unassembled WGS sequence"/>
</dbReference>
<name>A0A9P9R6D2_FUSRE</name>
<dbReference type="InterPro" id="IPR032675">
    <property type="entry name" value="LRR_dom_sf"/>
</dbReference>
<feature type="region of interest" description="Disordered" evidence="1">
    <location>
        <begin position="323"/>
        <end position="360"/>
    </location>
</feature>
<proteinExistence type="predicted"/>
<feature type="compositionally biased region" description="Acidic residues" evidence="1">
    <location>
        <begin position="343"/>
        <end position="358"/>
    </location>
</feature>
<gene>
    <name evidence="2" type="ORF">BKA55DRAFT_590027</name>
</gene>
<evidence type="ECO:0000313" key="3">
    <source>
        <dbReference type="Proteomes" id="UP000720189"/>
    </source>
</evidence>
<sequence length="994" mass="115882">MAHNSDKLPWEGLASAFELRRTNPCQHGANNLHARGTQRDSQTEVAKFVQTFMRRIAEDAAQQRKQYPEKYEAPDENEVIISNEAAARIEPAVRRWHPEEYWPDGDGDLETFKQPTTGKLCPHTDESAECGCVLAFRERRMSAFQRQQIQNDCYEFMKYKESFHNLEVVKTLILHGEMDPILRSCAYEECQLAKWWEHRECQCTSATLGWRRIYEYGIKMYFVLNILYCFPETWESDGSPIDDYRNMKAYQQAIRSSTECGHRSEIPTYPHLDFFGIETDQFRCYPQPFDVPRWRHIMTFDKWGFERYQRGLYWFDGSGDEADVKSGDDASTKLEKESSTGGDSEDDSSDDSEEEDPEEVRNRFHTLEFYPYGLMSYEDFLNFEKPMDFQPVPSDIPHVRWILCQKGLPVELSDCILEYADYAPRGSLPVPGKPSHPQCRQELDRYLEHCWQLIVRCYMLGHELNGRDGMNIDVFLLDEVKDCLVELFKCKCDAFPDEIVQQIFAELEDQLPLEKWQMYGDQLDHQGSATLRNLCLVCRQFRRIAQPLLYQTVIIEGRDGAKNIETLLLRALVENPQLGEQVRTVSLTNNIDHSAQMDILGEDASKEIIRIYASCAGCRLHYRRPINPTLLAVDVFFNDEDEDGDNEDQDEYQSISKATFASYCFPNLTEVRIKAVDDGNGIQGAWVIESLLLNPSLKILPTFGTAWYGVELSDFVWSTHKNYNLEYLDLVETYIDAEGLRTILTRCPNLKGIALRLPDEDRELLKQYDRDDGSLGDDCIINFNDFGDVLRKFGQNLEEFNFNTFFYDSYSTDYRCRGPIEGIIGSLRELKSLRHLKLSKEALIGESEPLLRLSEVLPESIETLYLHCGKVYELEDWVEFERELYNQDVYKLLLDGMPNLREIRVERYDDWDDFGQYNSDLDDVSYFDADDSEDYVKPEELDYFRSEYSYPKEAEWPAELHVDGWDVDIVEARLYEIRGRPACKRNIITLSRKI</sequence>
<comment type="caution">
    <text evidence="2">The sequence shown here is derived from an EMBL/GenBank/DDBJ whole genome shotgun (WGS) entry which is preliminary data.</text>
</comment>
<dbReference type="RefSeq" id="XP_046055501.1">
    <property type="nucleotide sequence ID" value="XM_046195032.1"/>
</dbReference>
<dbReference type="AlphaFoldDB" id="A0A9P9R6D2"/>
<evidence type="ECO:0000256" key="1">
    <source>
        <dbReference type="SAM" id="MobiDB-lite"/>
    </source>
</evidence>
<protein>
    <submittedName>
        <fullName evidence="2">Uncharacterized protein</fullName>
    </submittedName>
</protein>
<evidence type="ECO:0000313" key="2">
    <source>
        <dbReference type="EMBL" id="KAH7267682.1"/>
    </source>
</evidence>
<feature type="compositionally biased region" description="Basic and acidic residues" evidence="1">
    <location>
        <begin position="323"/>
        <end position="338"/>
    </location>
</feature>
<keyword evidence="3" id="KW-1185">Reference proteome</keyword>